<dbReference type="AlphaFoldDB" id="A0A6L5G9Q7"/>
<evidence type="ECO:0000313" key="3">
    <source>
        <dbReference type="Proteomes" id="UP000477750"/>
    </source>
</evidence>
<accession>A0A6L5G9Q7</accession>
<dbReference type="RefSeq" id="WP_153025562.1">
    <property type="nucleotide sequence ID" value="NZ_WIAO01000013.1"/>
</dbReference>
<sequence length="236" mass="24530">MNRLAKTCTAAAAAGLLLSACNSEGNASDDASDGSGENPVYAEMATWNACEVLDNLQPIADEMGIEGWGGTNVEGGAPGPSELGNTLDPDAFGCGSLLNLRSSGEYENFGGGGELKVKLVPTESADAAASAYEERAGSAQSAGSSSEGFTESALAGEWDQGVLYGWTGSADAHYLEVIGQSGQWVLHIQLNYDQNFGEEDGEPAYSFTSDELEQWFAETYAAGVEQTVNGKIAEVQ</sequence>
<proteinExistence type="predicted"/>
<keyword evidence="3" id="KW-1185">Reference proteome</keyword>
<dbReference type="EMBL" id="WIAO01000013">
    <property type="protein sequence ID" value="MQM26405.1"/>
    <property type="molecule type" value="Genomic_DNA"/>
</dbReference>
<evidence type="ECO:0000256" key="1">
    <source>
        <dbReference type="SAM" id="SignalP"/>
    </source>
</evidence>
<dbReference type="Proteomes" id="UP000477750">
    <property type="component" value="Unassembled WGS sequence"/>
</dbReference>
<name>A0A6L5G9Q7_9ACTN</name>
<protein>
    <recommendedName>
        <fullName evidence="4">Lipoprotein</fullName>
    </recommendedName>
</protein>
<comment type="caution">
    <text evidence="2">The sequence shown here is derived from an EMBL/GenBank/DDBJ whole genome shotgun (WGS) entry which is preliminary data.</text>
</comment>
<dbReference type="PROSITE" id="PS51257">
    <property type="entry name" value="PROKAR_LIPOPROTEIN"/>
    <property type="match status" value="1"/>
</dbReference>
<evidence type="ECO:0000313" key="2">
    <source>
        <dbReference type="EMBL" id="MQM26405.1"/>
    </source>
</evidence>
<gene>
    <name evidence="2" type="ORF">GFD30_12605</name>
</gene>
<reference evidence="2 3" key="1">
    <citation type="submission" date="2019-10" db="EMBL/GenBank/DDBJ databases">
        <title>Glycomyces albidus sp. nov., a novel actinomycete isolated from rhizosphere soil of wheat (Triticum aestivum L.).</title>
        <authorList>
            <person name="Qian L."/>
        </authorList>
    </citation>
    <scope>NUCLEOTIDE SEQUENCE [LARGE SCALE GENOMIC DNA]</scope>
    <source>
        <strain evidence="2 3">NEAU-7082</strain>
    </source>
</reference>
<feature type="chain" id="PRO_5026957536" description="Lipoprotein" evidence="1">
    <location>
        <begin position="28"/>
        <end position="236"/>
    </location>
</feature>
<feature type="signal peptide" evidence="1">
    <location>
        <begin position="1"/>
        <end position="27"/>
    </location>
</feature>
<evidence type="ECO:0008006" key="4">
    <source>
        <dbReference type="Google" id="ProtNLM"/>
    </source>
</evidence>
<keyword evidence="1" id="KW-0732">Signal</keyword>
<organism evidence="2 3">
    <name type="scientific">Glycomyces albidus</name>
    <dbReference type="NCBI Taxonomy" id="2656774"/>
    <lineage>
        <taxon>Bacteria</taxon>
        <taxon>Bacillati</taxon>
        <taxon>Actinomycetota</taxon>
        <taxon>Actinomycetes</taxon>
        <taxon>Glycomycetales</taxon>
        <taxon>Glycomycetaceae</taxon>
        <taxon>Glycomyces</taxon>
    </lineage>
</organism>